<dbReference type="PROSITE" id="PS51201">
    <property type="entry name" value="RCK_N"/>
    <property type="match status" value="1"/>
</dbReference>
<feature type="transmembrane region" description="Helical" evidence="11">
    <location>
        <begin position="354"/>
        <end position="374"/>
    </location>
</feature>
<dbReference type="InterPro" id="IPR003148">
    <property type="entry name" value="RCK_N"/>
</dbReference>
<comment type="similarity">
    <text evidence="2">Belongs to the monovalent cation:proton antiporter 2 (CPA2) transporter (TC 2.A.37) family.</text>
</comment>
<feature type="transmembrane region" description="Helical" evidence="11">
    <location>
        <begin position="232"/>
        <end position="254"/>
    </location>
</feature>
<feature type="transmembrane region" description="Helical" evidence="11">
    <location>
        <begin position="260"/>
        <end position="282"/>
    </location>
</feature>
<dbReference type="Gene3D" id="3.40.50.720">
    <property type="entry name" value="NAD(P)-binding Rossmann-like Domain"/>
    <property type="match status" value="1"/>
</dbReference>
<reference evidence="13" key="1">
    <citation type="submission" date="2020-09" db="EMBL/GenBank/DDBJ databases">
        <title>Genome seq and assembly of Tianweitania sp.</title>
        <authorList>
            <person name="Chhetri G."/>
        </authorList>
    </citation>
    <scope>NUCLEOTIDE SEQUENCE</scope>
    <source>
        <strain evidence="13">Rool2</strain>
    </source>
</reference>
<feature type="transmembrane region" description="Helical" evidence="11">
    <location>
        <begin position="325"/>
        <end position="342"/>
    </location>
</feature>
<dbReference type="GO" id="GO:0016020">
    <property type="term" value="C:membrane"/>
    <property type="evidence" value="ECO:0007669"/>
    <property type="project" value="InterPro"/>
</dbReference>
<dbReference type="InterPro" id="IPR006153">
    <property type="entry name" value="Cation/H_exchanger_TM"/>
</dbReference>
<comment type="subcellular location">
    <subcellularLocation>
        <location evidence="1">Endomembrane system</location>
        <topology evidence="1">Multi-pass membrane protein</topology>
    </subcellularLocation>
</comment>
<evidence type="ECO:0000256" key="5">
    <source>
        <dbReference type="ARBA" id="ARBA00022538"/>
    </source>
</evidence>
<feature type="transmembrane region" description="Helical" evidence="11">
    <location>
        <begin position="200"/>
        <end position="220"/>
    </location>
</feature>
<evidence type="ECO:0000256" key="3">
    <source>
        <dbReference type="ARBA" id="ARBA00022448"/>
    </source>
</evidence>
<dbReference type="AlphaFoldDB" id="A0A8J6U5V4"/>
<keyword evidence="14" id="KW-1185">Reference proteome</keyword>
<dbReference type="PANTHER" id="PTHR46157:SF4">
    <property type="entry name" value="K(+) EFFLUX ANTIPORTER 3, CHLOROPLASTIC"/>
    <property type="match status" value="1"/>
</dbReference>
<name>A0A8J6U5V4_9HYPH</name>
<evidence type="ECO:0000256" key="2">
    <source>
        <dbReference type="ARBA" id="ARBA00005551"/>
    </source>
</evidence>
<sequence length="650" mass="68657">MRHEMAALDAVFASIRAIQKKARPVVRVVAHPRLRRHVRYPGDTPAGAGCQIQIWQHNIIPEAAFARSSNASDVLWSRKMPEQAPQDYSLLRDAVVLLLAAIMVVPLFRRFGVNSVIGYLVAGVAIGPHGLALIRELEGTHRLAELGIVFMLFAIGLELSVERLRVMARYVFGLGVAQVTATGVVLAGSALLFGAGWGQAAVIGGALALSSTAFVLQLLSERGELSTHFGRVILSVLLLQDLAVVPGLAVVTALGRESEALALALMFAGLKAIAALVMLIVVGRVVLRPLYRMIADTRSPELFAAATLLVVLATAWGTAQAGLSMALGAFLAGLMLAGTEYRHQIEADIRPVRGILLGLFFISIGMLVDMRVILPQLPQVVAVAAGLMVSKAMVGMLVGRLFGLPISIAANAGLHLAQGGEFAFVLFTLAMGTGVLPVATGQFLLAVVAISMASTPVLAMAGRRAQAWLEQRGVGGIASLAAEAECYSGHVVIAGFGRVGKTIAQMLEARDLRWVAIDLDAANVAEARAKGLQVFFGDAAKEAITQAARVDHARAAVITLDDPAAAAAVLRCIRKDLPDLPVIVRARDTAHMKDLLRSGATSVMPETIESSLLLGGIVLRALGEGDSQIEEVIERLKRFSYDMPGPNSAG</sequence>
<evidence type="ECO:0000256" key="6">
    <source>
        <dbReference type="ARBA" id="ARBA00022692"/>
    </source>
</evidence>
<dbReference type="Gene3D" id="1.20.1530.20">
    <property type="match status" value="1"/>
</dbReference>
<keyword evidence="9" id="KW-0406">Ion transport</keyword>
<keyword evidence="8 11" id="KW-1133">Transmembrane helix</keyword>
<dbReference type="InterPro" id="IPR004771">
    <property type="entry name" value="K/H_exchanger"/>
</dbReference>
<dbReference type="NCBIfam" id="TIGR00932">
    <property type="entry name" value="2a37"/>
    <property type="match status" value="1"/>
</dbReference>
<dbReference type="GO" id="GO:0012505">
    <property type="term" value="C:endomembrane system"/>
    <property type="evidence" value="ECO:0007669"/>
    <property type="project" value="UniProtKB-SubCell"/>
</dbReference>
<evidence type="ECO:0000259" key="12">
    <source>
        <dbReference type="PROSITE" id="PS51201"/>
    </source>
</evidence>
<accession>A0A8J6U5V4</accession>
<dbReference type="Pfam" id="PF00999">
    <property type="entry name" value="Na_H_Exchanger"/>
    <property type="match status" value="1"/>
</dbReference>
<keyword evidence="4" id="KW-0050">Antiport</keyword>
<dbReference type="GO" id="GO:0006813">
    <property type="term" value="P:potassium ion transport"/>
    <property type="evidence" value="ECO:0007669"/>
    <property type="project" value="UniProtKB-KW"/>
</dbReference>
<dbReference type="InterPro" id="IPR036291">
    <property type="entry name" value="NAD(P)-bd_dom_sf"/>
</dbReference>
<dbReference type="FunFam" id="3.40.50.720:FF:000036">
    <property type="entry name" value="Glutathione-regulated potassium-efflux system protein KefB"/>
    <property type="match status" value="1"/>
</dbReference>
<evidence type="ECO:0000256" key="1">
    <source>
        <dbReference type="ARBA" id="ARBA00004127"/>
    </source>
</evidence>
<dbReference type="GO" id="GO:0015297">
    <property type="term" value="F:antiporter activity"/>
    <property type="evidence" value="ECO:0007669"/>
    <property type="project" value="UniProtKB-KW"/>
</dbReference>
<evidence type="ECO:0000256" key="9">
    <source>
        <dbReference type="ARBA" id="ARBA00023065"/>
    </source>
</evidence>
<evidence type="ECO:0000256" key="10">
    <source>
        <dbReference type="ARBA" id="ARBA00023136"/>
    </source>
</evidence>
<dbReference type="InterPro" id="IPR038770">
    <property type="entry name" value="Na+/solute_symporter_sf"/>
</dbReference>
<evidence type="ECO:0000256" key="8">
    <source>
        <dbReference type="ARBA" id="ARBA00022989"/>
    </source>
</evidence>
<evidence type="ECO:0000313" key="13">
    <source>
        <dbReference type="EMBL" id="MBD0417070.1"/>
    </source>
</evidence>
<dbReference type="GO" id="GO:1902600">
    <property type="term" value="P:proton transmembrane transport"/>
    <property type="evidence" value="ECO:0007669"/>
    <property type="project" value="InterPro"/>
</dbReference>
<evidence type="ECO:0000313" key="14">
    <source>
        <dbReference type="Proteomes" id="UP000643405"/>
    </source>
</evidence>
<keyword evidence="3" id="KW-0813">Transport</keyword>
<keyword evidence="5" id="KW-0633">Potassium transport</keyword>
<evidence type="ECO:0000256" key="11">
    <source>
        <dbReference type="SAM" id="Phobius"/>
    </source>
</evidence>
<keyword evidence="6 11" id="KW-0812">Transmembrane</keyword>
<gene>
    <name evidence="13" type="ORF">ICI42_20685</name>
</gene>
<comment type="caution">
    <text evidence="13">The sequence shown here is derived from an EMBL/GenBank/DDBJ whole genome shotgun (WGS) entry which is preliminary data.</text>
</comment>
<dbReference type="EMBL" id="JACVVX010000009">
    <property type="protein sequence ID" value="MBD0417070.1"/>
    <property type="molecule type" value="Genomic_DNA"/>
</dbReference>
<keyword evidence="10 11" id="KW-0472">Membrane</keyword>
<dbReference type="RefSeq" id="WP_188166512.1">
    <property type="nucleotide sequence ID" value="NZ_JACVVX010000009.1"/>
</dbReference>
<evidence type="ECO:0000256" key="4">
    <source>
        <dbReference type="ARBA" id="ARBA00022449"/>
    </source>
</evidence>
<feature type="transmembrane region" description="Helical" evidence="11">
    <location>
        <begin position="171"/>
        <end position="194"/>
    </location>
</feature>
<feature type="transmembrane region" description="Helical" evidence="11">
    <location>
        <begin position="116"/>
        <end position="134"/>
    </location>
</feature>
<organism evidence="13 14">
    <name type="scientific">Oryzicola mucosus</name>
    <dbReference type="NCBI Taxonomy" id="2767425"/>
    <lineage>
        <taxon>Bacteria</taxon>
        <taxon>Pseudomonadati</taxon>
        <taxon>Pseudomonadota</taxon>
        <taxon>Alphaproteobacteria</taxon>
        <taxon>Hyphomicrobiales</taxon>
        <taxon>Phyllobacteriaceae</taxon>
        <taxon>Oryzicola</taxon>
    </lineage>
</organism>
<dbReference type="SUPFAM" id="SSF51735">
    <property type="entry name" value="NAD(P)-binding Rossmann-fold domains"/>
    <property type="match status" value="1"/>
</dbReference>
<keyword evidence="7" id="KW-0630">Potassium</keyword>
<proteinExistence type="inferred from homology"/>
<feature type="transmembrane region" description="Helical" evidence="11">
    <location>
        <begin position="414"/>
        <end position="436"/>
    </location>
</feature>
<feature type="transmembrane region" description="Helical" evidence="11">
    <location>
        <begin position="140"/>
        <end position="159"/>
    </location>
</feature>
<feature type="domain" description="RCK N-terminal" evidence="12">
    <location>
        <begin position="488"/>
        <end position="605"/>
    </location>
</feature>
<dbReference type="GO" id="GO:0008324">
    <property type="term" value="F:monoatomic cation transmembrane transporter activity"/>
    <property type="evidence" value="ECO:0007669"/>
    <property type="project" value="InterPro"/>
</dbReference>
<dbReference type="Pfam" id="PF02254">
    <property type="entry name" value="TrkA_N"/>
    <property type="match status" value="1"/>
</dbReference>
<dbReference type="PANTHER" id="PTHR46157">
    <property type="entry name" value="K(+) EFFLUX ANTIPORTER 3, CHLOROPLASTIC"/>
    <property type="match status" value="1"/>
</dbReference>
<dbReference type="Proteomes" id="UP000643405">
    <property type="component" value="Unassembled WGS sequence"/>
</dbReference>
<feature type="transmembrane region" description="Helical" evidence="11">
    <location>
        <begin position="302"/>
        <end position="319"/>
    </location>
</feature>
<evidence type="ECO:0000256" key="7">
    <source>
        <dbReference type="ARBA" id="ARBA00022958"/>
    </source>
</evidence>
<protein>
    <submittedName>
        <fullName evidence="13">Cation:proton antiporter</fullName>
    </submittedName>
</protein>